<protein>
    <recommendedName>
        <fullName evidence="3">RRM domain-containing protein</fullName>
    </recommendedName>
</protein>
<gene>
    <name evidence="1" type="ORF">V8G54_035484</name>
</gene>
<sequence length="138" mass="15541">MHFFSSLPHVLHHTFPLPFLLSFVSSSFTLTFPSHRLSFAFLSFPLSHSFPNPNFHFVAPSRRILHLHVAASPASLYVGDLHSDVSDSHLIDVFSEFKSLNSVRVCKDSFPANPSVMATSTLFLLRTVCFASIHFFFV</sequence>
<dbReference type="AlphaFoldDB" id="A0AAQ3MF77"/>
<dbReference type="Gene3D" id="3.30.70.330">
    <property type="match status" value="1"/>
</dbReference>
<dbReference type="InterPro" id="IPR035979">
    <property type="entry name" value="RBD_domain_sf"/>
</dbReference>
<dbReference type="EMBL" id="CP144690">
    <property type="protein sequence ID" value="WVY89970.1"/>
    <property type="molecule type" value="Genomic_DNA"/>
</dbReference>
<organism evidence="1 2">
    <name type="scientific">Vigna mungo</name>
    <name type="common">Black gram</name>
    <name type="synonym">Phaseolus mungo</name>
    <dbReference type="NCBI Taxonomy" id="3915"/>
    <lineage>
        <taxon>Eukaryota</taxon>
        <taxon>Viridiplantae</taxon>
        <taxon>Streptophyta</taxon>
        <taxon>Embryophyta</taxon>
        <taxon>Tracheophyta</taxon>
        <taxon>Spermatophyta</taxon>
        <taxon>Magnoliopsida</taxon>
        <taxon>eudicotyledons</taxon>
        <taxon>Gunneridae</taxon>
        <taxon>Pentapetalae</taxon>
        <taxon>rosids</taxon>
        <taxon>fabids</taxon>
        <taxon>Fabales</taxon>
        <taxon>Fabaceae</taxon>
        <taxon>Papilionoideae</taxon>
        <taxon>50 kb inversion clade</taxon>
        <taxon>NPAAA clade</taxon>
        <taxon>indigoferoid/millettioid clade</taxon>
        <taxon>Phaseoleae</taxon>
        <taxon>Vigna</taxon>
    </lineage>
</organism>
<dbReference type="Proteomes" id="UP001374535">
    <property type="component" value="Chromosome 11"/>
</dbReference>
<reference evidence="1 2" key="1">
    <citation type="journal article" date="2023" name="Life. Sci Alliance">
        <title>Evolutionary insights into 3D genome organization and epigenetic landscape of Vigna mungo.</title>
        <authorList>
            <person name="Junaid A."/>
            <person name="Singh B."/>
            <person name="Bhatia S."/>
        </authorList>
    </citation>
    <scope>NUCLEOTIDE SEQUENCE [LARGE SCALE GENOMIC DNA]</scope>
    <source>
        <strain evidence="1">Urdbean</strain>
    </source>
</reference>
<evidence type="ECO:0008006" key="3">
    <source>
        <dbReference type="Google" id="ProtNLM"/>
    </source>
</evidence>
<accession>A0AAQ3MF77</accession>
<proteinExistence type="predicted"/>
<dbReference type="InterPro" id="IPR012677">
    <property type="entry name" value="Nucleotide-bd_a/b_plait_sf"/>
</dbReference>
<dbReference type="SUPFAM" id="SSF54928">
    <property type="entry name" value="RNA-binding domain, RBD"/>
    <property type="match status" value="1"/>
</dbReference>
<dbReference type="GO" id="GO:0003676">
    <property type="term" value="F:nucleic acid binding"/>
    <property type="evidence" value="ECO:0007669"/>
    <property type="project" value="InterPro"/>
</dbReference>
<name>A0AAQ3MF77_VIGMU</name>
<keyword evidence="2" id="KW-1185">Reference proteome</keyword>
<evidence type="ECO:0000313" key="2">
    <source>
        <dbReference type="Proteomes" id="UP001374535"/>
    </source>
</evidence>
<evidence type="ECO:0000313" key="1">
    <source>
        <dbReference type="EMBL" id="WVY89970.1"/>
    </source>
</evidence>